<dbReference type="HOGENOM" id="CLU_000022_59_0_5"/>
<sequence>MQPSVPASETISAVAAMRWRISADKPFLTLAATDTTVTYDDFMRQVASLASELSDLGMQPGQTIATHFPTGIPALIAWQAVSAIGCVEMPIHPDLSGEPLQHILATCPPAAIIGEWSLHRNIAAVTVDPAPLMLFHGRPPNTPFPAAARDIEPVLQRAAKRLPEGKVSPSAAATVLFTSGTSGPAKGALLPHKQLHMVAQQVLEATGLNADDTYYCVHPLNHVAGKYMGVFAAMMAGAHVVLEERFDAAVWIERVHRHRITISMAHGPMLEMIHAQPASPLDAQHQMRRMMCCPLPLAIGAEFESRFDLAGIEMWGMTEIGNPLWTSVQAPRVPGSCGRLLAQWYDMQIADPQTDIPLPAGTVGEIQVRPRHPYTTMIEYTGRPDATAAAWRNQWFHTGDLAYQNASGDVFYLDRIGDRIRRRSENISSYEIEAAAMRSGMIAEAAAVGVPSGFQHDDEIKLFVVAGPHQEVDCTLLLTFLAGQLPHFMLPRYIETLSGLPRTPNKKVRKKELRDRPNGTGTWDRKAAGLRLRDLYRLP</sequence>
<dbReference type="Gene3D" id="3.40.50.12780">
    <property type="entry name" value="N-terminal domain of ligase-like"/>
    <property type="match status" value="1"/>
</dbReference>
<evidence type="ECO:0000259" key="2">
    <source>
        <dbReference type="Pfam" id="PF00501"/>
    </source>
</evidence>
<dbReference type="PANTHER" id="PTHR43767">
    <property type="entry name" value="LONG-CHAIN-FATTY-ACID--COA LIGASE"/>
    <property type="match status" value="1"/>
</dbReference>
<dbReference type="InterPro" id="IPR045851">
    <property type="entry name" value="AMP-bd_C_sf"/>
</dbReference>
<dbReference type="SUPFAM" id="SSF56801">
    <property type="entry name" value="Acetyl-CoA synthetase-like"/>
    <property type="match status" value="1"/>
</dbReference>
<dbReference type="InterPro" id="IPR000873">
    <property type="entry name" value="AMP-dep_synth/lig_dom"/>
</dbReference>
<feature type="compositionally biased region" description="Basic and acidic residues" evidence="1">
    <location>
        <begin position="512"/>
        <end position="524"/>
    </location>
</feature>
<dbReference type="AlphaFoldDB" id="G4RC62"/>
<dbReference type="Proteomes" id="UP000008850">
    <property type="component" value="Chromosome"/>
</dbReference>
<dbReference type="PATRIC" id="fig|1082931.4.peg.2642"/>
<evidence type="ECO:0000259" key="3">
    <source>
        <dbReference type="Pfam" id="PF13193"/>
    </source>
</evidence>
<dbReference type="eggNOG" id="COG0318">
    <property type="taxonomic scope" value="Bacteria"/>
</dbReference>
<dbReference type="EMBL" id="CP003075">
    <property type="protein sequence ID" value="AEQ52685.1"/>
    <property type="molecule type" value="Genomic_DNA"/>
</dbReference>
<organism evidence="4 5">
    <name type="scientific">Pelagibacterium halotolerans (strain DSM 22347 / JCM 15775 / CGMCC 1.7692 / B2)</name>
    <dbReference type="NCBI Taxonomy" id="1082931"/>
    <lineage>
        <taxon>Bacteria</taxon>
        <taxon>Pseudomonadati</taxon>
        <taxon>Pseudomonadota</taxon>
        <taxon>Alphaproteobacteria</taxon>
        <taxon>Hyphomicrobiales</taxon>
        <taxon>Devosiaceae</taxon>
        <taxon>Pelagibacterium</taxon>
    </lineage>
</organism>
<evidence type="ECO:0000313" key="4">
    <source>
        <dbReference type="EMBL" id="AEQ52685.1"/>
    </source>
</evidence>
<feature type="domain" description="AMP-binding enzyme C-terminal" evidence="3">
    <location>
        <begin position="431"/>
        <end position="507"/>
    </location>
</feature>
<dbReference type="Gene3D" id="3.30.300.30">
    <property type="match status" value="1"/>
</dbReference>
<protein>
    <submittedName>
        <fullName evidence="4">Long-chain-fatty-acid--CoA ligase</fullName>
    </submittedName>
</protein>
<feature type="region of interest" description="Disordered" evidence="1">
    <location>
        <begin position="505"/>
        <end position="524"/>
    </location>
</feature>
<gene>
    <name evidence="4" type="ordered locus">KKY_2677</name>
</gene>
<keyword evidence="4" id="KW-0436">Ligase</keyword>
<evidence type="ECO:0000313" key="5">
    <source>
        <dbReference type="Proteomes" id="UP000008850"/>
    </source>
</evidence>
<dbReference type="InterPro" id="IPR050237">
    <property type="entry name" value="ATP-dep_AMP-bd_enzyme"/>
</dbReference>
<accession>G4RC62</accession>
<name>G4RC62_PELHB</name>
<dbReference type="STRING" id="1082931.KKY_2677"/>
<dbReference type="InterPro" id="IPR042099">
    <property type="entry name" value="ANL_N_sf"/>
</dbReference>
<dbReference type="GO" id="GO:0016878">
    <property type="term" value="F:acid-thiol ligase activity"/>
    <property type="evidence" value="ECO:0007669"/>
    <property type="project" value="UniProtKB-ARBA"/>
</dbReference>
<evidence type="ECO:0000256" key="1">
    <source>
        <dbReference type="SAM" id="MobiDB-lite"/>
    </source>
</evidence>
<feature type="domain" description="AMP-dependent synthetase/ligase" evidence="2">
    <location>
        <begin position="23"/>
        <end position="369"/>
    </location>
</feature>
<reference evidence="4 5" key="1">
    <citation type="journal article" date="2012" name="J. Bacteriol.">
        <title>Complete genome sequence of Pelagibacterium halotolerans B2T.</title>
        <authorList>
            <person name="Huo Y.Y."/>
            <person name="Cheng H."/>
            <person name="Han X.F."/>
            <person name="Jiang X.W."/>
            <person name="Sun C."/>
            <person name="Zhang X.Q."/>
            <person name="Zhu X.F."/>
            <person name="Liu Y.F."/>
            <person name="Li P.F."/>
            <person name="Ni P.X."/>
            <person name="Wu M."/>
        </authorList>
    </citation>
    <scope>NUCLEOTIDE SEQUENCE [LARGE SCALE GENOMIC DNA]</scope>
    <source>
        <strain evidence="5">DSM 22347 / JCM 15775 / CGMCC 1.7692 / B2</strain>
    </source>
</reference>
<dbReference type="PANTHER" id="PTHR43767:SF1">
    <property type="entry name" value="NONRIBOSOMAL PEPTIDE SYNTHASE PES1 (EUROFUNG)-RELATED"/>
    <property type="match status" value="1"/>
</dbReference>
<proteinExistence type="predicted"/>
<dbReference type="InterPro" id="IPR025110">
    <property type="entry name" value="AMP-bd_C"/>
</dbReference>
<dbReference type="KEGG" id="phl:KKY_2677"/>
<dbReference type="Pfam" id="PF00501">
    <property type="entry name" value="AMP-binding"/>
    <property type="match status" value="1"/>
</dbReference>
<keyword evidence="5" id="KW-1185">Reference proteome</keyword>
<dbReference type="InterPro" id="IPR020845">
    <property type="entry name" value="AMP-binding_CS"/>
</dbReference>
<dbReference type="PROSITE" id="PS00455">
    <property type="entry name" value="AMP_BINDING"/>
    <property type="match status" value="1"/>
</dbReference>
<dbReference type="Pfam" id="PF13193">
    <property type="entry name" value="AMP-binding_C"/>
    <property type="match status" value="1"/>
</dbReference>